<evidence type="ECO:0000256" key="3">
    <source>
        <dbReference type="ARBA" id="ARBA00022448"/>
    </source>
</evidence>
<evidence type="ECO:0000256" key="1">
    <source>
        <dbReference type="ARBA" id="ARBA00004429"/>
    </source>
</evidence>
<keyword evidence="4" id="KW-0472">Membrane</keyword>
<reference evidence="5" key="1">
    <citation type="submission" date="2020-02" db="EMBL/GenBank/DDBJ databases">
        <authorList>
            <person name="Meier V. D."/>
        </authorList>
    </citation>
    <scope>NUCLEOTIDE SEQUENCE</scope>
    <source>
        <strain evidence="5">AVDCRST_MAG75</strain>
    </source>
</reference>
<keyword evidence="4" id="KW-0812">Transmembrane</keyword>
<feature type="transmembrane region" description="Helical" evidence="4">
    <location>
        <begin position="176"/>
        <end position="200"/>
    </location>
</feature>
<evidence type="ECO:0000313" key="5">
    <source>
        <dbReference type="EMBL" id="CAA9376263.1"/>
    </source>
</evidence>
<name>A0A6J4N2I5_9ACTN</name>
<dbReference type="GO" id="GO:0015920">
    <property type="term" value="P:lipopolysaccharide transport"/>
    <property type="evidence" value="ECO:0007669"/>
    <property type="project" value="TreeGrafter"/>
</dbReference>
<feature type="transmembrane region" description="Helical" evidence="4">
    <location>
        <begin position="96"/>
        <end position="114"/>
    </location>
</feature>
<gene>
    <name evidence="5" type="ORF">AVDCRST_MAG75-555</name>
</gene>
<keyword evidence="4" id="KW-1133">Transmembrane helix</keyword>
<dbReference type="PANTHER" id="PTHR30413:SF8">
    <property type="entry name" value="TRANSPORT PERMEASE PROTEIN"/>
    <property type="match status" value="1"/>
</dbReference>
<keyword evidence="3" id="KW-0813">Transport</keyword>
<dbReference type="AlphaFoldDB" id="A0A6J4N2I5"/>
<evidence type="ECO:0000256" key="2">
    <source>
        <dbReference type="ARBA" id="ARBA00007783"/>
    </source>
</evidence>
<comment type="subcellular location">
    <subcellularLocation>
        <location evidence="1">Cell inner membrane</location>
        <topology evidence="1">Multi-pass membrane protein</topology>
    </subcellularLocation>
</comment>
<accession>A0A6J4N2I5</accession>
<feature type="transmembrane region" description="Helical" evidence="4">
    <location>
        <begin position="263"/>
        <end position="284"/>
    </location>
</feature>
<dbReference type="GO" id="GO:0005886">
    <property type="term" value="C:plasma membrane"/>
    <property type="evidence" value="ECO:0007669"/>
    <property type="project" value="UniProtKB-SubCell"/>
</dbReference>
<feature type="transmembrane region" description="Helical" evidence="4">
    <location>
        <begin position="64"/>
        <end position="84"/>
    </location>
</feature>
<comment type="similarity">
    <text evidence="2">Belongs to the ABC-2 integral membrane protein family.</text>
</comment>
<proteinExistence type="inferred from homology"/>
<protein>
    <submittedName>
        <fullName evidence="5">O-antigen export system, permease protein</fullName>
    </submittedName>
</protein>
<evidence type="ECO:0000256" key="4">
    <source>
        <dbReference type="SAM" id="Phobius"/>
    </source>
</evidence>
<feature type="transmembrane region" description="Helical" evidence="4">
    <location>
        <begin position="206"/>
        <end position="224"/>
    </location>
</feature>
<dbReference type="PANTHER" id="PTHR30413">
    <property type="entry name" value="INNER MEMBRANE TRANSPORT PERMEASE"/>
    <property type="match status" value="1"/>
</dbReference>
<feature type="transmembrane region" description="Helical" evidence="4">
    <location>
        <begin position="146"/>
        <end position="164"/>
    </location>
</feature>
<dbReference type="EMBL" id="CADCUO010000039">
    <property type="protein sequence ID" value="CAA9376263.1"/>
    <property type="molecule type" value="Genomic_DNA"/>
</dbReference>
<sequence>MVVKDMTAVRRERGGDFNPVYHQYGPHRAGLPPLVNYFKELWHRREFAVEMSRATLRGANMNTFFGQAWLVINPLLLAGIYYLLVTIIRQKHDPSFFTHLTCSLFAFTLVQTAVTSGAKSVTASGKLVLNTAFPRLLMPLSAVRTAFFRFLPTIPVYLVLHIITGQPWSPKMLLSLYFLAMMVVFSMGLAAVFATLQVYFRDTTSFLPYFVRLWMYLSPVLWAPEMLNTMGRAVRVVVQINPMYSMLGGYTDLLQESRLPPTYMWVAAAAWAVGFAVIGFLFFMSREREFAVRLV</sequence>
<organism evidence="5">
    <name type="scientific">uncultured Propionibacteriaceae bacterium</name>
    <dbReference type="NCBI Taxonomy" id="257457"/>
    <lineage>
        <taxon>Bacteria</taxon>
        <taxon>Bacillati</taxon>
        <taxon>Actinomycetota</taxon>
        <taxon>Actinomycetes</taxon>
        <taxon>Propionibacteriales</taxon>
        <taxon>Propionibacteriaceae</taxon>
        <taxon>environmental samples</taxon>
    </lineage>
</organism>